<name>A0AAN9XZ28_9HEMI</name>
<reference evidence="3 4" key="1">
    <citation type="submission" date="2024-03" db="EMBL/GenBank/DDBJ databases">
        <title>Adaptation during the transition from Ophiocordyceps entomopathogen to insect associate is accompanied by gene loss and intensified selection.</title>
        <authorList>
            <person name="Ward C.M."/>
            <person name="Onetto C.A."/>
            <person name="Borneman A.R."/>
        </authorList>
    </citation>
    <scope>NUCLEOTIDE SEQUENCE [LARGE SCALE GENOMIC DNA]</scope>
    <source>
        <strain evidence="3">AWRI1</strain>
        <tissue evidence="3">Single Adult Female</tissue>
    </source>
</reference>
<evidence type="ECO:0000313" key="4">
    <source>
        <dbReference type="Proteomes" id="UP001367676"/>
    </source>
</evidence>
<feature type="domain" description="Distal membrane-arm assembly complex protein 1-like" evidence="2">
    <location>
        <begin position="10"/>
        <end position="53"/>
    </location>
</feature>
<dbReference type="Pfam" id="PF15055">
    <property type="entry name" value="DMAC1_Dmo2"/>
    <property type="match status" value="1"/>
</dbReference>
<comment type="caution">
    <text evidence="3">The sequence shown here is derived from an EMBL/GenBank/DDBJ whole genome shotgun (WGS) entry which is preliminary data.</text>
</comment>
<organism evidence="3 4">
    <name type="scientific">Parthenolecanium corni</name>
    <dbReference type="NCBI Taxonomy" id="536013"/>
    <lineage>
        <taxon>Eukaryota</taxon>
        <taxon>Metazoa</taxon>
        <taxon>Ecdysozoa</taxon>
        <taxon>Arthropoda</taxon>
        <taxon>Hexapoda</taxon>
        <taxon>Insecta</taxon>
        <taxon>Pterygota</taxon>
        <taxon>Neoptera</taxon>
        <taxon>Paraneoptera</taxon>
        <taxon>Hemiptera</taxon>
        <taxon>Sternorrhyncha</taxon>
        <taxon>Coccoidea</taxon>
        <taxon>Coccidae</taxon>
        <taxon>Parthenolecanium</taxon>
    </lineage>
</organism>
<evidence type="ECO:0000313" key="3">
    <source>
        <dbReference type="EMBL" id="KAK7573823.1"/>
    </source>
</evidence>
<accession>A0AAN9XZ28</accession>
<keyword evidence="1" id="KW-0812">Transmembrane</keyword>
<evidence type="ECO:0000259" key="2">
    <source>
        <dbReference type="Pfam" id="PF15055"/>
    </source>
</evidence>
<dbReference type="Proteomes" id="UP001367676">
    <property type="component" value="Unassembled WGS sequence"/>
</dbReference>
<dbReference type="AlphaFoldDB" id="A0AAN9XZ28"/>
<proteinExistence type="predicted"/>
<sequence>MSVLSERPKDCLGCKLISGFGLIGIGVYTMRNARRVSGYHQAVMVALALSFNALGTARLLDYEVFPVKANKTDEK</sequence>
<keyword evidence="1" id="KW-0472">Membrane</keyword>
<dbReference type="EMBL" id="JBBCAQ010000037">
    <property type="protein sequence ID" value="KAK7573823.1"/>
    <property type="molecule type" value="Genomic_DNA"/>
</dbReference>
<feature type="transmembrane region" description="Helical" evidence="1">
    <location>
        <begin position="42"/>
        <end position="60"/>
    </location>
</feature>
<dbReference type="InterPro" id="IPR028036">
    <property type="entry name" value="DMAC1-like_dom"/>
</dbReference>
<gene>
    <name evidence="3" type="ORF">V9T40_011014</name>
</gene>
<keyword evidence="1" id="KW-1133">Transmembrane helix</keyword>
<keyword evidence="4" id="KW-1185">Reference proteome</keyword>
<evidence type="ECO:0000256" key="1">
    <source>
        <dbReference type="SAM" id="Phobius"/>
    </source>
</evidence>
<protein>
    <recommendedName>
        <fullName evidence="2">Distal membrane-arm assembly complex protein 1-like domain-containing protein</fullName>
    </recommendedName>
</protein>